<evidence type="ECO:0000313" key="3">
    <source>
        <dbReference type="EMBL" id="KAB0372864.1"/>
    </source>
</evidence>
<accession>A0A5N3XHX6</accession>
<evidence type="ECO:0000313" key="4">
    <source>
        <dbReference type="Proteomes" id="UP000326062"/>
    </source>
</evidence>
<keyword evidence="2" id="KW-0732">Signal</keyword>
<dbReference type="Pfam" id="PF15220">
    <property type="entry name" value="HILPDA"/>
    <property type="match status" value="1"/>
</dbReference>
<gene>
    <name evidence="3" type="ORF">FD755_015617</name>
</gene>
<dbReference type="Proteomes" id="UP000326062">
    <property type="component" value="Chromosome 9"/>
</dbReference>
<organism evidence="3 4">
    <name type="scientific">Muntiacus reevesi</name>
    <name type="common">Reeves' muntjac</name>
    <name type="synonym">Cervus reevesi</name>
    <dbReference type="NCBI Taxonomy" id="9886"/>
    <lineage>
        <taxon>Eukaryota</taxon>
        <taxon>Metazoa</taxon>
        <taxon>Chordata</taxon>
        <taxon>Craniata</taxon>
        <taxon>Vertebrata</taxon>
        <taxon>Euteleostomi</taxon>
        <taxon>Mammalia</taxon>
        <taxon>Eutheria</taxon>
        <taxon>Laurasiatheria</taxon>
        <taxon>Artiodactyla</taxon>
        <taxon>Ruminantia</taxon>
        <taxon>Pecora</taxon>
        <taxon>Cervidae</taxon>
        <taxon>Muntiacinae</taxon>
        <taxon>Muntiacus</taxon>
    </lineage>
</organism>
<feature type="non-terminal residue" evidence="3">
    <location>
        <position position="1"/>
    </location>
</feature>
<sequence>VFNLYLLGVVFTLFSINLGDLLESPYPGSPWATSIGQLEPTQSPLGPSKPSIQKGVIKPPSTGYNLRTLS</sequence>
<protein>
    <submittedName>
        <fullName evidence="3">Uncharacterized protein</fullName>
    </submittedName>
</protein>
<feature type="region of interest" description="Disordered" evidence="1">
    <location>
        <begin position="33"/>
        <end position="70"/>
    </location>
</feature>
<dbReference type="GO" id="GO:0008284">
    <property type="term" value="P:positive regulation of cell population proliferation"/>
    <property type="evidence" value="ECO:0007669"/>
    <property type="project" value="InterPro"/>
</dbReference>
<dbReference type="InterPro" id="IPR026190">
    <property type="entry name" value="Hipoxia_HILPDA"/>
</dbReference>
<feature type="compositionally biased region" description="Polar residues" evidence="1">
    <location>
        <begin position="33"/>
        <end position="45"/>
    </location>
</feature>
<reference evidence="3 4" key="1">
    <citation type="submission" date="2019-06" db="EMBL/GenBank/DDBJ databases">
        <title>Discovery of a novel chromosome fission-fusion reversal in muntjac.</title>
        <authorList>
            <person name="Mudd A.B."/>
            <person name="Bredeson J.V."/>
            <person name="Baum R."/>
            <person name="Hockemeyer D."/>
            <person name="Rokhsar D.S."/>
        </authorList>
    </citation>
    <scope>NUCLEOTIDE SEQUENCE [LARGE SCALE GENOMIC DNA]</scope>
    <source>
        <strain evidence="3">UCam_UCB_Mr</strain>
        <tissue evidence="3">Fibroblast cell line</tissue>
    </source>
</reference>
<evidence type="ECO:0000256" key="2">
    <source>
        <dbReference type="SAM" id="SignalP"/>
    </source>
</evidence>
<keyword evidence="4" id="KW-1185">Reference proteome</keyword>
<dbReference type="EMBL" id="VCEB01000010">
    <property type="protein sequence ID" value="KAB0372864.1"/>
    <property type="molecule type" value="Genomic_DNA"/>
</dbReference>
<name>A0A5N3XHX6_MUNRE</name>
<dbReference type="AlphaFoldDB" id="A0A5N3XHX6"/>
<evidence type="ECO:0000256" key="1">
    <source>
        <dbReference type="SAM" id="MobiDB-lite"/>
    </source>
</evidence>
<feature type="chain" id="PRO_5024445856" evidence="2">
    <location>
        <begin position="20"/>
        <end position="70"/>
    </location>
</feature>
<dbReference type="GO" id="GO:0010884">
    <property type="term" value="P:positive regulation of lipid storage"/>
    <property type="evidence" value="ECO:0007669"/>
    <property type="project" value="InterPro"/>
</dbReference>
<proteinExistence type="predicted"/>
<comment type="caution">
    <text evidence="3">The sequence shown here is derived from an EMBL/GenBank/DDBJ whole genome shotgun (WGS) entry which is preliminary data.</text>
</comment>
<feature type="signal peptide" evidence="2">
    <location>
        <begin position="1"/>
        <end position="19"/>
    </location>
</feature>
<dbReference type="GO" id="GO:0001819">
    <property type="term" value="P:positive regulation of cytokine production"/>
    <property type="evidence" value="ECO:0007669"/>
    <property type="project" value="InterPro"/>
</dbReference>